<dbReference type="RefSeq" id="WP_011526595.1">
    <property type="nucleotide sequence ID" value="NC_008011.1"/>
</dbReference>
<dbReference type="AlphaFoldDB" id="Q1MR11"/>
<protein>
    <recommendedName>
        <fullName evidence="1">EVE domain-containing protein</fullName>
    </recommendedName>
</protein>
<dbReference type="InterPro" id="IPR052181">
    <property type="entry name" value="5hmC_binding"/>
</dbReference>
<keyword evidence="3" id="KW-1185">Reference proteome</keyword>
<proteinExistence type="predicted"/>
<dbReference type="OrthoDB" id="9791347at2"/>
<dbReference type="InterPro" id="IPR047197">
    <property type="entry name" value="THYN1-like_EVE"/>
</dbReference>
<dbReference type="Pfam" id="PF01878">
    <property type="entry name" value="EVE"/>
    <property type="match status" value="1"/>
</dbReference>
<feature type="domain" description="EVE" evidence="1">
    <location>
        <begin position="2"/>
        <end position="149"/>
    </location>
</feature>
<dbReference type="InterPro" id="IPR002740">
    <property type="entry name" value="EVE_domain"/>
</dbReference>
<dbReference type="KEGG" id="lip:LI0511"/>
<name>Q1MR11_LAWIP</name>
<dbReference type="CDD" id="cd21133">
    <property type="entry name" value="EVE"/>
    <property type="match status" value="1"/>
</dbReference>
<dbReference type="InterPro" id="IPR015947">
    <property type="entry name" value="PUA-like_sf"/>
</dbReference>
<dbReference type="PANTHER" id="PTHR14087:SF7">
    <property type="entry name" value="THYMOCYTE NUCLEAR PROTEIN 1"/>
    <property type="match status" value="1"/>
</dbReference>
<evidence type="ECO:0000259" key="1">
    <source>
        <dbReference type="Pfam" id="PF01878"/>
    </source>
</evidence>
<dbReference type="Proteomes" id="UP000002430">
    <property type="component" value="Chromosome"/>
</dbReference>
<organism evidence="2 3">
    <name type="scientific">Lawsonia intracellularis (strain PHE/MN1-00)</name>
    <dbReference type="NCBI Taxonomy" id="363253"/>
    <lineage>
        <taxon>Bacteria</taxon>
        <taxon>Pseudomonadati</taxon>
        <taxon>Thermodesulfobacteriota</taxon>
        <taxon>Desulfovibrionia</taxon>
        <taxon>Desulfovibrionales</taxon>
        <taxon>Desulfovibrionaceae</taxon>
        <taxon>Lawsonia</taxon>
    </lineage>
</organism>
<gene>
    <name evidence="2" type="ordered locus">LI0511</name>
</gene>
<dbReference type="PANTHER" id="PTHR14087">
    <property type="entry name" value="THYMOCYTE NUCLEAR PROTEIN 1"/>
    <property type="match status" value="1"/>
</dbReference>
<dbReference type="Gene3D" id="3.10.590.10">
    <property type="entry name" value="ph1033 like domains"/>
    <property type="match status" value="1"/>
</dbReference>
<evidence type="ECO:0000313" key="2">
    <source>
        <dbReference type="EMBL" id="CAJ54565.1"/>
    </source>
</evidence>
<dbReference type="STRING" id="363253.LI0511"/>
<dbReference type="eggNOG" id="COG2947">
    <property type="taxonomic scope" value="Bacteria"/>
</dbReference>
<dbReference type="EMBL" id="AM180252">
    <property type="protein sequence ID" value="CAJ54565.1"/>
    <property type="molecule type" value="Genomic_DNA"/>
</dbReference>
<accession>Q1MR11</accession>
<dbReference type="SUPFAM" id="SSF88697">
    <property type="entry name" value="PUA domain-like"/>
    <property type="match status" value="1"/>
</dbReference>
<evidence type="ECO:0000313" key="3">
    <source>
        <dbReference type="Proteomes" id="UP000002430"/>
    </source>
</evidence>
<reference evidence="2 3" key="1">
    <citation type="submission" date="2005-11" db="EMBL/GenBank/DDBJ databases">
        <title>The complete genome sequence of Lawsonia intracellularis: the causative agent of proliferative enteropathy.</title>
        <authorList>
            <person name="Kaur K."/>
            <person name="Zhang Q."/>
            <person name="Beckler D."/>
            <person name="Munir S."/>
            <person name="Li L."/>
            <person name="Kinsley K."/>
            <person name="Herron L."/>
            <person name="Peterson A."/>
            <person name="May B."/>
            <person name="Singh S."/>
            <person name="Gebhart C."/>
            <person name="Kapur V."/>
        </authorList>
    </citation>
    <scope>NUCLEOTIDE SEQUENCE [LARGE SCALE GENOMIC DNA]</scope>
    <source>
        <strain evidence="2 3">PHE/MN1-00</strain>
    </source>
</reference>
<dbReference type="HOGENOM" id="CLU_041799_2_2_7"/>
<sequence length="160" mass="18539">MQYWLFKSDTDCYSINDLQSAPNQTTSWDGVRNYQARNFMRDEMRIGDLGFFYHSGKLPEIAGIVKVVKESYPDHTAQDPENDHYDPSATPENPRWYMVDVQLVKVFHPTIPRNLLRLQHDLSGMELLKAGSRLSIQPVSQEHFNNIIRLADEIQKANTN</sequence>